<feature type="region of interest" description="Disordered" evidence="1">
    <location>
        <begin position="36"/>
        <end position="138"/>
    </location>
</feature>
<accession>A0AA41W2A2</accession>
<feature type="compositionally biased region" description="Basic and acidic residues" evidence="1">
    <location>
        <begin position="36"/>
        <end position="54"/>
    </location>
</feature>
<gene>
    <name evidence="2" type="ORF">MKW94_006560</name>
</gene>
<protein>
    <submittedName>
        <fullName evidence="2">Uncharacterized protein</fullName>
    </submittedName>
</protein>
<reference evidence="2" key="1">
    <citation type="submission" date="2022-03" db="EMBL/GenBank/DDBJ databases">
        <title>A functionally conserved STORR gene fusion in Papaver species that diverged 16.8 million years ago.</title>
        <authorList>
            <person name="Catania T."/>
        </authorList>
    </citation>
    <scope>NUCLEOTIDE SEQUENCE</scope>
    <source>
        <strain evidence="2">S-191538</strain>
    </source>
</reference>
<dbReference type="AlphaFoldDB" id="A0AA41W2A2"/>
<comment type="caution">
    <text evidence="2">The sequence shown here is derived from an EMBL/GenBank/DDBJ whole genome shotgun (WGS) entry which is preliminary data.</text>
</comment>
<name>A0AA41W2A2_PAPNU</name>
<organism evidence="2 3">
    <name type="scientific">Papaver nudicaule</name>
    <name type="common">Iceland poppy</name>
    <dbReference type="NCBI Taxonomy" id="74823"/>
    <lineage>
        <taxon>Eukaryota</taxon>
        <taxon>Viridiplantae</taxon>
        <taxon>Streptophyta</taxon>
        <taxon>Embryophyta</taxon>
        <taxon>Tracheophyta</taxon>
        <taxon>Spermatophyta</taxon>
        <taxon>Magnoliopsida</taxon>
        <taxon>Ranunculales</taxon>
        <taxon>Papaveraceae</taxon>
        <taxon>Papaveroideae</taxon>
        <taxon>Papaver</taxon>
    </lineage>
</organism>
<feature type="region of interest" description="Disordered" evidence="1">
    <location>
        <begin position="1"/>
        <end position="24"/>
    </location>
</feature>
<dbReference type="Proteomes" id="UP001177140">
    <property type="component" value="Unassembled WGS sequence"/>
</dbReference>
<dbReference type="EMBL" id="JAJJMA010339862">
    <property type="protein sequence ID" value="MCL7051559.1"/>
    <property type="molecule type" value="Genomic_DNA"/>
</dbReference>
<keyword evidence="3" id="KW-1185">Reference proteome</keyword>
<feature type="compositionally biased region" description="Low complexity" evidence="1">
    <location>
        <begin position="88"/>
        <end position="100"/>
    </location>
</feature>
<evidence type="ECO:0000256" key="1">
    <source>
        <dbReference type="SAM" id="MobiDB-lite"/>
    </source>
</evidence>
<sequence>MHWPASLSGRETEANTDETKTRTVDKLINNVNVQEKGHQETAAIKENKMMDESSRGIQGGRTMQKPNNRKLADNNDDDVQESHKKKISGSGKFSGSLGVSAKNIEVMERRSRSQSMQGFGSHVTNEKREKNNVIGKGENPVVVMSDYAEAHRRPPIHNLSP</sequence>
<feature type="compositionally biased region" description="Basic and acidic residues" evidence="1">
    <location>
        <begin position="10"/>
        <end position="24"/>
    </location>
</feature>
<proteinExistence type="predicted"/>
<evidence type="ECO:0000313" key="2">
    <source>
        <dbReference type="EMBL" id="MCL7051559.1"/>
    </source>
</evidence>
<evidence type="ECO:0000313" key="3">
    <source>
        <dbReference type="Proteomes" id="UP001177140"/>
    </source>
</evidence>